<protein>
    <recommendedName>
        <fullName evidence="3">EVE domain-containing protein</fullName>
    </recommendedName>
</protein>
<evidence type="ECO:0000313" key="2">
    <source>
        <dbReference type="Proteomes" id="UP000194439"/>
    </source>
</evidence>
<evidence type="ECO:0008006" key="3">
    <source>
        <dbReference type="Google" id="ProtNLM"/>
    </source>
</evidence>
<gene>
    <name evidence="1" type="ORF">BACERE00185_01830</name>
</gene>
<name>A0A1Y5ZI29_9BACI</name>
<proteinExistence type="predicted"/>
<evidence type="ECO:0000313" key="1">
    <source>
        <dbReference type="EMBL" id="SMD93905.1"/>
    </source>
</evidence>
<sequence length="147" mass="17061">MRNAYIINTNLTHNQNCEQQMLQQEKCAAYYSPWKHYISLIRPNDLVFLYSNGKGIIARGVATGIVETADYENNTEEEHYMKLSSFVQLDTPMEAAVITQTLREVDSEFSIKFNQTMIALPDLFASHLWRRITKEYINPSRPQTHSL</sequence>
<organism evidence="1 2">
    <name type="scientific">Bacillus mobilis</name>
    <dbReference type="NCBI Taxonomy" id="2026190"/>
    <lineage>
        <taxon>Bacteria</taxon>
        <taxon>Bacillati</taxon>
        <taxon>Bacillota</taxon>
        <taxon>Bacilli</taxon>
        <taxon>Bacillales</taxon>
        <taxon>Bacillaceae</taxon>
        <taxon>Bacillus</taxon>
        <taxon>Bacillus cereus group</taxon>
    </lineage>
</organism>
<accession>A0A1Y5ZI29</accession>
<dbReference type="Proteomes" id="UP000194439">
    <property type="component" value="Unassembled WGS sequence"/>
</dbReference>
<dbReference type="RefSeq" id="WP_088028304.1">
    <property type="nucleotide sequence ID" value="NZ_FWZD01000040.1"/>
</dbReference>
<dbReference type="AlphaFoldDB" id="A0A1Y5ZI29"/>
<reference evidence="2" key="1">
    <citation type="submission" date="2017-04" db="EMBL/GenBank/DDBJ databases">
        <authorList>
            <person name="Criscuolo A."/>
        </authorList>
    </citation>
    <scope>NUCLEOTIDE SEQUENCE [LARGE SCALE GENOMIC DNA]</scope>
</reference>
<dbReference type="EMBL" id="FWZD01000040">
    <property type="protein sequence ID" value="SMD93905.1"/>
    <property type="molecule type" value="Genomic_DNA"/>
</dbReference>